<accession>A0AAT9JAD8</accession>
<organism evidence="1">
    <name type="scientific">Nitrosopumilaceae spindle-shaped virus</name>
    <dbReference type="NCBI Taxonomy" id="3065433"/>
    <lineage>
        <taxon>Viruses</taxon>
    </lineage>
</organism>
<evidence type="ECO:0000313" key="1">
    <source>
        <dbReference type="EMBL" id="DBA52117.1"/>
    </source>
</evidence>
<dbReference type="EMBL" id="BK067790">
    <property type="protein sequence ID" value="DBA52117.1"/>
    <property type="molecule type" value="Genomic_DNA"/>
</dbReference>
<reference evidence="1" key="2">
    <citation type="submission" date="2024-03" db="EMBL/GenBank/DDBJ databases">
        <authorList>
            <person name="Ni Y."/>
            <person name="Xu T."/>
            <person name="Yan S."/>
            <person name="Chen L."/>
            <person name="Wang Y."/>
        </authorList>
    </citation>
    <scope>NUCLEOTIDE SEQUENCE</scope>
    <source>
        <strain evidence="1">NMM1</strain>
    </source>
</reference>
<reference evidence="1" key="1">
    <citation type="journal article" date="2024" name="Environ. Microbiol. Rep.">
        <title>Hiding in plain sight: The discovery of complete genomes of 11 hypothetical spindle-shaped viruses that putatively infect mesophilic ammonia-oxidizing archaea.</title>
        <authorList>
            <person name="Ni Y."/>
            <person name="Xu T."/>
            <person name="Yan S."/>
            <person name="Chen L."/>
            <person name="Wang Y."/>
        </authorList>
    </citation>
    <scope>NUCLEOTIDE SEQUENCE</scope>
    <source>
        <strain evidence="1">NMM1</strain>
    </source>
</reference>
<protein>
    <submittedName>
        <fullName evidence="1">ORF32</fullName>
    </submittedName>
</protein>
<proteinExistence type="predicted"/>
<name>A0AAT9JAD8_9VIRU</name>
<sequence>MKPIKMEVKVNKQSINLDIRNDEVAYIRMGEWIYYIDNSTNEQYVSKWNVKDPDYVEKYAEWTDTP</sequence>